<organism evidence="8 9">
    <name type="scientific">Stephania yunnanensis</name>
    <dbReference type="NCBI Taxonomy" id="152371"/>
    <lineage>
        <taxon>Eukaryota</taxon>
        <taxon>Viridiplantae</taxon>
        <taxon>Streptophyta</taxon>
        <taxon>Embryophyta</taxon>
        <taxon>Tracheophyta</taxon>
        <taxon>Spermatophyta</taxon>
        <taxon>Magnoliopsida</taxon>
        <taxon>Ranunculales</taxon>
        <taxon>Menispermaceae</taxon>
        <taxon>Menispermoideae</taxon>
        <taxon>Cissampelideae</taxon>
        <taxon>Stephania</taxon>
    </lineage>
</organism>
<evidence type="ECO:0000256" key="5">
    <source>
        <dbReference type="ARBA" id="ARBA00023242"/>
    </source>
</evidence>
<dbReference type="Pfam" id="PF16922">
    <property type="entry name" value="SLD5_C"/>
    <property type="match status" value="1"/>
</dbReference>
<dbReference type="SUPFAM" id="SSF158573">
    <property type="entry name" value="GINS helical bundle-like"/>
    <property type="match status" value="1"/>
</dbReference>
<dbReference type="PANTHER" id="PTHR21206:SF0">
    <property type="entry name" value="DNA REPLICATION COMPLEX GINS PROTEIN SLD5"/>
    <property type="match status" value="1"/>
</dbReference>
<evidence type="ECO:0000256" key="1">
    <source>
        <dbReference type="ARBA" id="ARBA00004123"/>
    </source>
</evidence>
<evidence type="ECO:0000313" key="9">
    <source>
        <dbReference type="Proteomes" id="UP001420932"/>
    </source>
</evidence>
<keyword evidence="5" id="KW-0539">Nucleus</keyword>
<dbReference type="GO" id="GO:0006261">
    <property type="term" value="P:DNA-templated DNA replication"/>
    <property type="evidence" value="ECO:0007669"/>
    <property type="project" value="InterPro"/>
</dbReference>
<dbReference type="Gene3D" id="1.20.58.1030">
    <property type="match status" value="1"/>
</dbReference>
<dbReference type="SUPFAM" id="SSF160059">
    <property type="entry name" value="PriA/YqbF domain"/>
    <property type="match status" value="1"/>
</dbReference>
<dbReference type="CDD" id="cd21692">
    <property type="entry name" value="GINS_B_Sld5"/>
    <property type="match status" value="1"/>
</dbReference>
<sequence>MLPIQPRSLRYLIGPKRGESIAKKRNGFFFGGARVRVWERRCRSIDCNDDRCGVVEEGLEERKGSSGDFQFQHELVQRSREQVQLMTITVQMQLNFLYCFWFGCENVLWWNDVQEILDLCPSLFYIGLGLEETVEDFEQNGADPLTVSVYQMDLDRMQFLLRSYLRIRLQKIVKYVIHISKSEAWSRLSEQEQKFAKRCMDDMEKHLNQSVLSRLPYGYQSILKQSISSEEDDMVPQPHLDTYVFCKSRTPLGALQIADGEDPMDVLADFLYLFHYKSIRSFVESGQVDLF</sequence>
<accession>A0AAP0E8J1</accession>
<dbReference type="Proteomes" id="UP001420932">
    <property type="component" value="Unassembled WGS sequence"/>
</dbReference>
<feature type="domain" description="GINS subunit" evidence="6">
    <location>
        <begin position="144"/>
        <end position="210"/>
    </location>
</feature>
<keyword evidence="9" id="KW-1185">Reference proteome</keyword>
<name>A0AAP0E8J1_9MAGN</name>
<dbReference type="GO" id="GO:0000727">
    <property type="term" value="P:double-strand break repair via break-induced replication"/>
    <property type="evidence" value="ECO:0007669"/>
    <property type="project" value="TreeGrafter"/>
</dbReference>
<dbReference type="Pfam" id="PF05916">
    <property type="entry name" value="Sld5"/>
    <property type="match status" value="1"/>
</dbReference>
<dbReference type="PANTHER" id="PTHR21206">
    <property type="entry name" value="SLD5 PROTEIN"/>
    <property type="match status" value="1"/>
</dbReference>
<dbReference type="FunFam" id="1.20.58.1030:FF:000005">
    <property type="entry name" value="DNA replication complex GINS protein SLD5"/>
    <property type="match status" value="1"/>
</dbReference>
<evidence type="ECO:0000256" key="4">
    <source>
        <dbReference type="ARBA" id="ARBA00022705"/>
    </source>
</evidence>
<dbReference type="EMBL" id="JBBNAF010000013">
    <property type="protein sequence ID" value="KAK9086267.1"/>
    <property type="molecule type" value="Genomic_DNA"/>
</dbReference>
<comment type="subcellular location">
    <subcellularLocation>
        <location evidence="1">Nucleus</location>
    </subcellularLocation>
</comment>
<dbReference type="InterPro" id="IPR021151">
    <property type="entry name" value="GINS_A"/>
</dbReference>
<dbReference type="InterPro" id="IPR031633">
    <property type="entry name" value="SLD5_C"/>
</dbReference>
<keyword evidence="4" id="KW-0235">DNA replication</keyword>
<dbReference type="GO" id="GO:0000811">
    <property type="term" value="C:GINS complex"/>
    <property type="evidence" value="ECO:0007669"/>
    <property type="project" value="TreeGrafter"/>
</dbReference>
<evidence type="ECO:0000259" key="6">
    <source>
        <dbReference type="Pfam" id="PF05916"/>
    </source>
</evidence>
<comment type="caution">
    <text evidence="8">The sequence shown here is derived from an EMBL/GenBank/DDBJ whole genome shotgun (WGS) entry which is preliminary data.</text>
</comment>
<dbReference type="InterPro" id="IPR038749">
    <property type="entry name" value="Sld5_GINS_A"/>
</dbReference>
<gene>
    <name evidence="8" type="ORF">Syun_028661</name>
</gene>
<evidence type="ECO:0000256" key="3">
    <source>
        <dbReference type="ARBA" id="ARBA00014804"/>
    </source>
</evidence>
<protein>
    <recommendedName>
        <fullName evidence="3">DNA replication complex GINS protein SLD5</fullName>
    </recommendedName>
</protein>
<evidence type="ECO:0000256" key="2">
    <source>
        <dbReference type="ARBA" id="ARBA00008187"/>
    </source>
</evidence>
<evidence type="ECO:0000313" key="8">
    <source>
        <dbReference type="EMBL" id="KAK9086267.1"/>
    </source>
</evidence>
<reference evidence="8 9" key="1">
    <citation type="submission" date="2024-01" db="EMBL/GenBank/DDBJ databases">
        <title>Genome assemblies of Stephania.</title>
        <authorList>
            <person name="Yang L."/>
        </authorList>
    </citation>
    <scope>NUCLEOTIDE SEQUENCE [LARGE SCALE GENOMIC DNA]</scope>
    <source>
        <strain evidence="8">YNDBR</strain>
        <tissue evidence="8">Leaf</tissue>
    </source>
</reference>
<dbReference type="AlphaFoldDB" id="A0AAP0E8J1"/>
<dbReference type="InterPro" id="IPR008591">
    <property type="entry name" value="GINS_Sld5"/>
</dbReference>
<comment type="similarity">
    <text evidence="2">Belongs to the GINS4/SLD5 family.</text>
</comment>
<feature type="domain" description="DNA replication complex GINS protein SLD5 C-terminal" evidence="7">
    <location>
        <begin position="238"/>
        <end position="290"/>
    </location>
</feature>
<dbReference type="InterPro" id="IPR036224">
    <property type="entry name" value="GINS_bundle-like_dom_sf"/>
</dbReference>
<dbReference type="CDD" id="cd11711">
    <property type="entry name" value="GINS_A_Sld5"/>
    <property type="match status" value="1"/>
</dbReference>
<evidence type="ECO:0000259" key="7">
    <source>
        <dbReference type="Pfam" id="PF16922"/>
    </source>
</evidence>
<proteinExistence type="inferred from homology"/>